<gene>
    <name evidence="2" type="ORF">Z518_07465</name>
</gene>
<dbReference type="GeneID" id="25295536"/>
<name>A0A0D2FP58_9EURO</name>
<dbReference type="VEuPathDB" id="FungiDB:Z518_07465"/>
<dbReference type="AlphaFoldDB" id="A0A0D2FP58"/>
<dbReference type="EMBL" id="KN847479">
    <property type="protein sequence ID" value="KIX03912.1"/>
    <property type="molecule type" value="Genomic_DNA"/>
</dbReference>
<evidence type="ECO:0000313" key="3">
    <source>
        <dbReference type="Proteomes" id="UP000053617"/>
    </source>
</evidence>
<protein>
    <submittedName>
        <fullName evidence="2">Uncharacterized protein</fullName>
    </submittedName>
</protein>
<evidence type="ECO:0000256" key="1">
    <source>
        <dbReference type="SAM" id="MobiDB-lite"/>
    </source>
</evidence>
<organism evidence="2 3">
    <name type="scientific">Rhinocladiella mackenziei CBS 650.93</name>
    <dbReference type="NCBI Taxonomy" id="1442369"/>
    <lineage>
        <taxon>Eukaryota</taxon>
        <taxon>Fungi</taxon>
        <taxon>Dikarya</taxon>
        <taxon>Ascomycota</taxon>
        <taxon>Pezizomycotina</taxon>
        <taxon>Eurotiomycetes</taxon>
        <taxon>Chaetothyriomycetidae</taxon>
        <taxon>Chaetothyriales</taxon>
        <taxon>Herpotrichiellaceae</taxon>
        <taxon>Rhinocladiella</taxon>
    </lineage>
</organism>
<sequence>MEQENAYPRQCELQEIAKATVAAYGKLGGVTGGIIAIRDSTPSIRTPQSIRPSTATTLGKTYEFPRQQPLSQQLRGNALRPSRTSMKPRCWTTRHRE</sequence>
<dbReference type="RefSeq" id="XP_013271048.1">
    <property type="nucleotide sequence ID" value="XM_013415594.1"/>
</dbReference>
<proteinExistence type="predicted"/>
<accession>A0A0D2FP58</accession>
<dbReference type="Proteomes" id="UP000053617">
    <property type="component" value="Unassembled WGS sequence"/>
</dbReference>
<keyword evidence="3" id="KW-1185">Reference proteome</keyword>
<feature type="region of interest" description="Disordered" evidence="1">
    <location>
        <begin position="65"/>
        <end position="97"/>
    </location>
</feature>
<dbReference type="HOGENOM" id="CLU_2347848_0_0_1"/>
<evidence type="ECO:0000313" key="2">
    <source>
        <dbReference type="EMBL" id="KIX03912.1"/>
    </source>
</evidence>
<reference evidence="2 3" key="1">
    <citation type="submission" date="2015-01" db="EMBL/GenBank/DDBJ databases">
        <title>The Genome Sequence of Rhinocladiella mackenzie CBS 650.93.</title>
        <authorList>
            <consortium name="The Broad Institute Genomics Platform"/>
            <person name="Cuomo C."/>
            <person name="de Hoog S."/>
            <person name="Gorbushina A."/>
            <person name="Stielow B."/>
            <person name="Teixiera M."/>
            <person name="Abouelleil A."/>
            <person name="Chapman S.B."/>
            <person name="Priest M."/>
            <person name="Young S.K."/>
            <person name="Wortman J."/>
            <person name="Nusbaum C."/>
            <person name="Birren B."/>
        </authorList>
    </citation>
    <scope>NUCLEOTIDE SEQUENCE [LARGE SCALE GENOMIC DNA]</scope>
    <source>
        <strain evidence="2 3">CBS 650.93</strain>
    </source>
</reference>